<dbReference type="PANTHER" id="PTHR24421">
    <property type="entry name" value="NITRATE/NITRITE SENSOR PROTEIN NARX-RELATED"/>
    <property type="match status" value="1"/>
</dbReference>
<proteinExistence type="predicted"/>
<dbReference type="InterPro" id="IPR003594">
    <property type="entry name" value="HATPase_dom"/>
</dbReference>
<evidence type="ECO:0000256" key="4">
    <source>
        <dbReference type="ARBA" id="ARBA00022777"/>
    </source>
</evidence>
<keyword evidence="8" id="KW-1185">Reference proteome</keyword>
<dbReference type="Pfam" id="PF02518">
    <property type="entry name" value="HATPase_c"/>
    <property type="match status" value="1"/>
</dbReference>
<dbReference type="CDD" id="cd16917">
    <property type="entry name" value="HATPase_UhpB-NarQ-NarX-like"/>
    <property type="match status" value="1"/>
</dbReference>
<dbReference type="Proteomes" id="UP001055453">
    <property type="component" value="Chromosome"/>
</dbReference>
<reference evidence="7" key="1">
    <citation type="submission" date="2022-04" db="EMBL/GenBank/DDBJ databases">
        <title>Complete genome sequence of a cyanobacterium, Nostoc sp. SO-36, isolated in Antarctica.</title>
        <authorList>
            <person name="Kanesaki Y."/>
            <person name="Effendi D."/>
            <person name="Sakamoto T."/>
            <person name="Ohtani S."/>
            <person name="Awai K."/>
        </authorList>
    </citation>
    <scope>NUCLEOTIDE SEQUENCE</scope>
    <source>
        <strain evidence="7">SO-36</strain>
    </source>
</reference>
<evidence type="ECO:0000313" key="7">
    <source>
        <dbReference type="EMBL" id="BDI18883.1"/>
    </source>
</evidence>
<feature type="domain" description="Histidine kinase" evidence="6">
    <location>
        <begin position="1"/>
        <end position="80"/>
    </location>
</feature>
<evidence type="ECO:0000256" key="1">
    <source>
        <dbReference type="ARBA" id="ARBA00000085"/>
    </source>
</evidence>
<dbReference type="PRINTS" id="PR00344">
    <property type="entry name" value="BCTRLSENSOR"/>
</dbReference>
<evidence type="ECO:0000313" key="8">
    <source>
        <dbReference type="Proteomes" id="UP001055453"/>
    </source>
</evidence>
<organism evidence="7 8">
    <name type="scientific">Nostoc cf. commune SO-36</name>
    <dbReference type="NCBI Taxonomy" id="449208"/>
    <lineage>
        <taxon>Bacteria</taxon>
        <taxon>Bacillati</taxon>
        <taxon>Cyanobacteriota</taxon>
        <taxon>Cyanophyceae</taxon>
        <taxon>Nostocales</taxon>
        <taxon>Nostocaceae</taxon>
        <taxon>Nostoc</taxon>
    </lineage>
</organism>
<dbReference type="InterPro" id="IPR036890">
    <property type="entry name" value="HATPase_C_sf"/>
</dbReference>
<dbReference type="InterPro" id="IPR005467">
    <property type="entry name" value="His_kinase_dom"/>
</dbReference>
<evidence type="ECO:0000256" key="2">
    <source>
        <dbReference type="ARBA" id="ARBA00012438"/>
    </source>
</evidence>
<gene>
    <name evidence="7" type="ORF">ANSO36C_46850</name>
</gene>
<comment type="catalytic activity">
    <reaction evidence="1">
        <text>ATP + protein L-histidine = ADP + protein N-phospho-L-histidine.</text>
        <dbReference type="EC" id="2.7.13.3"/>
    </reaction>
</comment>
<accession>A0ABM7Z6Y6</accession>
<evidence type="ECO:0000259" key="6">
    <source>
        <dbReference type="PROSITE" id="PS50109"/>
    </source>
</evidence>
<keyword evidence="5" id="KW-0902">Two-component regulatory system</keyword>
<dbReference type="SUPFAM" id="SSF55874">
    <property type="entry name" value="ATPase domain of HSP90 chaperone/DNA topoisomerase II/histidine kinase"/>
    <property type="match status" value="1"/>
</dbReference>
<keyword evidence="3" id="KW-0808">Transferase</keyword>
<dbReference type="EMBL" id="AP025732">
    <property type="protein sequence ID" value="BDI18883.1"/>
    <property type="molecule type" value="Genomic_DNA"/>
</dbReference>
<dbReference type="Gene3D" id="3.30.565.10">
    <property type="entry name" value="Histidine kinase-like ATPase, C-terminal domain"/>
    <property type="match status" value="1"/>
</dbReference>
<evidence type="ECO:0000256" key="5">
    <source>
        <dbReference type="ARBA" id="ARBA00023012"/>
    </source>
</evidence>
<dbReference type="InterPro" id="IPR050482">
    <property type="entry name" value="Sensor_HK_TwoCompSys"/>
</dbReference>
<evidence type="ECO:0000256" key="3">
    <source>
        <dbReference type="ARBA" id="ARBA00022679"/>
    </source>
</evidence>
<keyword evidence="4" id="KW-0418">Kinase</keyword>
<dbReference type="PROSITE" id="PS50109">
    <property type="entry name" value="HIS_KIN"/>
    <property type="match status" value="1"/>
</dbReference>
<dbReference type="InterPro" id="IPR004358">
    <property type="entry name" value="Sig_transdc_His_kin-like_C"/>
</dbReference>
<protein>
    <recommendedName>
        <fullName evidence="2">histidine kinase</fullName>
        <ecNumber evidence="2">2.7.13.3</ecNumber>
    </recommendedName>
</protein>
<name>A0ABM7Z6Y6_NOSCO</name>
<dbReference type="EC" id="2.7.13.3" evidence="2"/>
<sequence length="82" mass="8932">MTNISKYAYATEVKLELTTTRGNLRLIIQDNGRGFDLGQNTTGFGLHSMRDRTLALGGEFNINSSPGSGCKITVNIPLTRLT</sequence>
<dbReference type="PANTHER" id="PTHR24421:SF10">
    <property type="entry name" value="NITRATE_NITRITE SENSOR PROTEIN NARQ"/>
    <property type="match status" value="1"/>
</dbReference>